<gene>
    <name evidence="2" type="ORF">J2750_000055</name>
</gene>
<evidence type="ECO:0000256" key="1">
    <source>
        <dbReference type="SAM" id="Phobius"/>
    </source>
</evidence>
<feature type="transmembrane region" description="Helical" evidence="1">
    <location>
        <begin position="145"/>
        <end position="169"/>
    </location>
</feature>
<feature type="transmembrane region" description="Helical" evidence="1">
    <location>
        <begin position="70"/>
        <end position="94"/>
    </location>
</feature>
<sequence length="172" mass="19600">MGGIVGNLERYRLIYEIMVNRYKSEFERTYQIERKATNIVGFVGIIFSLVSIAGIFLLEQTFLGNVFIDSILYYLLSLIALILSIIFGLMVLYVKMRAIVPNPNIFKEYFIDKNIGTSDILRKISNDLVVAVNNNKKANDRNINLLIFSYITFIVGIILTGLFILSLLMNAI</sequence>
<feature type="transmembrane region" description="Helical" evidence="1">
    <location>
        <begin position="36"/>
        <end position="58"/>
    </location>
</feature>
<organism evidence="2 3">
    <name type="scientific">Methanococcoides alaskense</name>
    <dbReference type="NCBI Taxonomy" id="325778"/>
    <lineage>
        <taxon>Archaea</taxon>
        <taxon>Methanobacteriati</taxon>
        <taxon>Methanobacteriota</taxon>
        <taxon>Stenosarchaea group</taxon>
        <taxon>Methanomicrobia</taxon>
        <taxon>Methanosarcinales</taxon>
        <taxon>Methanosarcinaceae</taxon>
        <taxon>Methanococcoides</taxon>
    </lineage>
</organism>
<accession>A0AA90TXA8</accession>
<dbReference type="AlphaFoldDB" id="A0AA90TXA8"/>
<evidence type="ECO:0000313" key="3">
    <source>
        <dbReference type="Proteomes" id="UP001185015"/>
    </source>
</evidence>
<proteinExistence type="predicted"/>
<reference evidence="2 3" key="1">
    <citation type="submission" date="2023-07" db="EMBL/GenBank/DDBJ databases">
        <title>Genomic Encyclopedia of Type Strains, Phase IV (KMG-IV): sequencing the most valuable type-strain genomes for metagenomic binning, comparative biology and taxonomic classification.</title>
        <authorList>
            <person name="Goeker M."/>
        </authorList>
    </citation>
    <scope>NUCLEOTIDE SEQUENCE [LARGE SCALE GENOMIC DNA]</scope>
    <source>
        <strain evidence="2 3">DSM 17273</strain>
    </source>
</reference>
<dbReference type="RefSeq" id="WP_270096561.1">
    <property type="nucleotide sequence ID" value="NZ_JAQFFK010000003.1"/>
</dbReference>
<dbReference type="EMBL" id="JAVDQI010000001">
    <property type="protein sequence ID" value="MDR6221623.1"/>
    <property type="molecule type" value="Genomic_DNA"/>
</dbReference>
<keyword evidence="3" id="KW-1185">Reference proteome</keyword>
<keyword evidence="1" id="KW-1133">Transmembrane helix</keyword>
<protein>
    <submittedName>
        <fullName evidence="2">Uncharacterized protein</fullName>
    </submittedName>
</protein>
<keyword evidence="1" id="KW-0472">Membrane</keyword>
<dbReference type="Proteomes" id="UP001185015">
    <property type="component" value="Unassembled WGS sequence"/>
</dbReference>
<keyword evidence="1" id="KW-0812">Transmembrane</keyword>
<evidence type="ECO:0000313" key="2">
    <source>
        <dbReference type="EMBL" id="MDR6221623.1"/>
    </source>
</evidence>
<name>A0AA90TXA8_9EURY</name>
<comment type="caution">
    <text evidence="2">The sequence shown here is derived from an EMBL/GenBank/DDBJ whole genome shotgun (WGS) entry which is preliminary data.</text>
</comment>